<evidence type="ECO:0000313" key="2">
    <source>
        <dbReference type="EMBL" id="RLY95243.1"/>
    </source>
</evidence>
<evidence type="ECO:0000313" key="3">
    <source>
        <dbReference type="Proteomes" id="UP000277871"/>
    </source>
</evidence>
<proteinExistence type="predicted"/>
<organism evidence="2 3">
    <name type="scientific">Kocuria tytonicola</name>
    <dbReference type="NCBI Taxonomy" id="2055946"/>
    <lineage>
        <taxon>Bacteria</taxon>
        <taxon>Bacillati</taxon>
        <taxon>Actinomycetota</taxon>
        <taxon>Actinomycetes</taxon>
        <taxon>Micrococcales</taxon>
        <taxon>Micrococcaceae</taxon>
        <taxon>Kocuria</taxon>
    </lineage>
</organism>
<keyword evidence="3" id="KW-1185">Reference proteome</keyword>
<dbReference type="AlphaFoldDB" id="A0A3L9L8T5"/>
<protein>
    <recommendedName>
        <fullName evidence="4">Acetone carboxylase</fullName>
    </recommendedName>
</protein>
<gene>
    <name evidence="2" type="ORF">EAE32_07375</name>
</gene>
<comment type="caution">
    <text evidence="2">The sequence shown here is derived from an EMBL/GenBank/DDBJ whole genome shotgun (WGS) entry which is preliminary data.</text>
</comment>
<evidence type="ECO:0000256" key="1">
    <source>
        <dbReference type="SAM" id="MobiDB-lite"/>
    </source>
</evidence>
<evidence type="ECO:0008006" key="4">
    <source>
        <dbReference type="Google" id="ProtNLM"/>
    </source>
</evidence>
<name>A0A3L9L8T5_9MICC</name>
<sequence>MAAPQAVCSRRGCGAPAAWSLSWNNPRVHTPERRKVWLACDEHRAHLADFLGQRGFLKTVEPFHQHDDAARTPGGHGDVVRGAGTEREE</sequence>
<dbReference type="OrthoDB" id="5193525at2"/>
<dbReference type="EMBL" id="RDEX01000001">
    <property type="protein sequence ID" value="RLY95243.1"/>
    <property type="molecule type" value="Genomic_DNA"/>
</dbReference>
<feature type="region of interest" description="Disordered" evidence="1">
    <location>
        <begin position="66"/>
        <end position="89"/>
    </location>
</feature>
<dbReference type="Proteomes" id="UP000277871">
    <property type="component" value="Unassembled WGS sequence"/>
</dbReference>
<accession>A0A3L9L8T5</accession>
<reference evidence="2 3" key="1">
    <citation type="submission" date="2018-10" db="EMBL/GenBank/DDBJ databases">
        <title>Kocuria tytonicola, new bacteria from the preen glands of American barn owls (Tyto furcata).</title>
        <authorList>
            <person name="Braun M.S."/>
            <person name="Wang E."/>
            <person name="Zimmermann S."/>
            <person name="Boutin S."/>
            <person name="Wagner H."/>
            <person name="Wink M."/>
        </authorList>
    </citation>
    <scope>NUCLEOTIDE SEQUENCE [LARGE SCALE GENOMIC DNA]</scope>
    <source>
        <strain evidence="2 3">473</strain>
    </source>
</reference>